<evidence type="ECO:0000313" key="2">
    <source>
        <dbReference type="EMBL" id="CAH7684722.1"/>
    </source>
</evidence>
<keyword evidence="1" id="KW-1133">Transmembrane helix</keyword>
<comment type="caution">
    <text evidence="2">The sequence shown here is derived from an EMBL/GenBank/DDBJ whole genome shotgun (WGS) entry which is preliminary data.</text>
</comment>
<protein>
    <submittedName>
        <fullName evidence="2">Expressed protein</fullName>
    </submittedName>
</protein>
<dbReference type="AlphaFoldDB" id="A0AAV0BBJ7"/>
<dbReference type="EMBL" id="CALTRL010005684">
    <property type="protein sequence ID" value="CAH7684722.1"/>
    <property type="molecule type" value="Genomic_DNA"/>
</dbReference>
<keyword evidence="3" id="KW-1185">Reference proteome</keyword>
<organism evidence="2 3">
    <name type="scientific">Phakopsora pachyrhizi</name>
    <name type="common">Asian soybean rust disease fungus</name>
    <dbReference type="NCBI Taxonomy" id="170000"/>
    <lineage>
        <taxon>Eukaryota</taxon>
        <taxon>Fungi</taxon>
        <taxon>Dikarya</taxon>
        <taxon>Basidiomycota</taxon>
        <taxon>Pucciniomycotina</taxon>
        <taxon>Pucciniomycetes</taxon>
        <taxon>Pucciniales</taxon>
        <taxon>Phakopsoraceae</taxon>
        <taxon>Phakopsora</taxon>
    </lineage>
</organism>
<accession>A0AAV0BBJ7</accession>
<sequence length="180" mass="20238">MKRSYTYFFFSVVFGAISSGYGFLPSGSSELSEIEGQRNITERSLEPPIDLTKTGYYMKGCYKSDQKPVLVEDCLQLMENIKNNQDPVECGPGCCRYLPYKSCAVFFMVSSSAKRNYQIAEFSLGDTISGTMRNCQEQNSESYPGGWYSFYTPENVEWESQNPNSPDYPPVITAVTATPN</sequence>
<proteinExistence type="predicted"/>
<gene>
    <name evidence="2" type="ORF">PPACK8108_LOCUS19132</name>
</gene>
<evidence type="ECO:0000256" key="1">
    <source>
        <dbReference type="SAM" id="Phobius"/>
    </source>
</evidence>
<reference evidence="2" key="1">
    <citation type="submission" date="2022-06" db="EMBL/GenBank/DDBJ databases">
        <authorList>
            <consortium name="SYNGENTA / RWTH Aachen University"/>
        </authorList>
    </citation>
    <scope>NUCLEOTIDE SEQUENCE</scope>
</reference>
<keyword evidence="1" id="KW-0812">Transmembrane</keyword>
<keyword evidence="1" id="KW-0472">Membrane</keyword>
<evidence type="ECO:0000313" key="3">
    <source>
        <dbReference type="Proteomes" id="UP001153365"/>
    </source>
</evidence>
<feature type="transmembrane region" description="Helical" evidence="1">
    <location>
        <begin position="7"/>
        <end position="24"/>
    </location>
</feature>
<dbReference type="Proteomes" id="UP001153365">
    <property type="component" value="Unassembled WGS sequence"/>
</dbReference>
<name>A0AAV0BBJ7_PHAPC</name>